<dbReference type="Proteomes" id="UP001209878">
    <property type="component" value="Unassembled WGS sequence"/>
</dbReference>
<reference evidence="11" key="1">
    <citation type="journal article" date="2023" name="Mol. Biol. Evol.">
        <title>Third-Generation Sequencing Reveals the Adaptive Role of the Epigenome in Three Deep-Sea Polychaetes.</title>
        <authorList>
            <person name="Perez M."/>
            <person name="Aroh O."/>
            <person name="Sun Y."/>
            <person name="Lan Y."/>
            <person name="Juniper S.K."/>
            <person name="Young C.R."/>
            <person name="Angers B."/>
            <person name="Qian P.Y."/>
        </authorList>
    </citation>
    <scope>NUCLEOTIDE SEQUENCE</scope>
    <source>
        <strain evidence="11">R07B-5</strain>
    </source>
</reference>
<evidence type="ECO:0000256" key="5">
    <source>
        <dbReference type="ARBA" id="ARBA00022919"/>
    </source>
</evidence>
<dbReference type="CDD" id="cd09515">
    <property type="entry name" value="SAM_SGMS1-like"/>
    <property type="match status" value="1"/>
</dbReference>
<evidence type="ECO:0000313" key="12">
    <source>
        <dbReference type="Proteomes" id="UP001209878"/>
    </source>
</evidence>
<evidence type="ECO:0000256" key="7">
    <source>
        <dbReference type="ARBA" id="ARBA00023098"/>
    </source>
</evidence>
<keyword evidence="5" id="KW-0746">Sphingolipid metabolism</keyword>
<dbReference type="Pfam" id="PF00536">
    <property type="entry name" value="SAM_1"/>
    <property type="match status" value="1"/>
</dbReference>
<dbReference type="SUPFAM" id="SSF47769">
    <property type="entry name" value="SAM/Pointed domain"/>
    <property type="match status" value="1"/>
</dbReference>
<dbReference type="GO" id="GO:0005789">
    <property type="term" value="C:endoplasmic reticulum membrane"/>
    <property type="evidence" value="ECO:0007669"/>
    <property type="project" value="TreeGrafter"/>
</dbReference>
<dbReference type="SMART" id="SM00454">
    <property type="entry name" value="SAM"/>
    <property type="match status" value="1"/>
</dbReference>
<evidence type="ECO:0000256" key="9">
    <source>
        <dbReference type="SAM" id="Phobius"/>
    </source>
</evidence>
<name>A0AAD9NKU1_RIDPI</name>
<keyword evidence="12" id="KW-1185">Reference proteome</keyword>
<dbReference type="AlphaFoldDB" id="A0AAD9NKU1"/>
<evidence type="ECO:0000256" key="1">
    <source>
        <dbReference type="ARBA" id="ARBA00004141"/>
    </source>
</evidence>
<dbReference type="InterPro" id="IPR001660">
    <property type="entry name" value="SAM"/>
</dbReference>
<dbReference type="InterPro" id="IPR025749">
    <property type="entry name" value="Sphingomyelin_synth-like_dom"/>
</dbReference>
<dbReference type="GO" id="GO:0046513">
    <property type="term" value="P:ceramide biosynthetic process"/>
    <property type="evidence" value="ECO:0007669"/>
    <property type="project" value="TreeGrafter"/>
</dbReference>
<dbReference type="FunFam" id="1.10.150.50:FF:000037">
    <property type="entry name" value="sphingomyelin synthase-related protein 1 isoform X1"/>
    <property type="match status" value="1"/>
</dbReference>
<keyword evidence="6 9" id="KW-1133">Transmembrane helix</keyword>
<sequence length="415" mass="48737">MPRKPQKTENNTTLSVNDWTSSDVAVWLNKIGFQVYVDLFCDQHRIDGKALLTLSEQDLRMPPLEVNILGDIKRLMIEIRKLQSKNQSAIEDLGFSASMSSLRLLNSYGRVPRRHNSSVSTISDYDDYMDPHMYSHKLKPEYIKLFISFTYMVLVFWCTAFTMVVAHDRVPDMQKYPPLPDLFLDNMPYVPWAFDMCEMTALCLGTITIVVLIFHKHRFIIMRRLFAMSGTVFMLRCITMFITSLSVPGTHLDCHPRVNDDVWAKLNRALLICRGFGMSLQGVRSCGDYMFSGHTVIVTMLNFFNTEYIPHRLHYIHIASWVMNMFSIFFILAAHEHYSIDVFIGFYITSRLFLYYHSLANNRVLKQPDHMRTRIWFPMFSFFESSIDGVVPNEYEWPLPWPQSWKLYFDKKKHK</sequence>
<dbReference type="GO" id="GO:0000139">
    <property type="term" value="C:Golgi membrane"/>
    <property type="evidence" value="ECO:0007669"/>
    <property type="project" value="TreeGrafter"/>
</dbReference>
<feature type="transmembrane region" description="Helical" evidence="9">
    <location>
        <begin position="313"/>
        <end position="332"/>
    </location>
</feature>
<evidence type="ECO:0000256" key="8">
    <source>
        <dbReference type="ARBA" id="ARBA00023136"/>
    </source>
</evidence>
<dbReference type="PANTHER" id="PTHR21290:SF25">
    <property type="entry name" value="SPHINGOMYELIN SYNTHASE-RELATED PROTEIN 1"/>
    <property type="match status" value="1"/>
</dbReference>
<comment type="subcellular location">
    <subcellularLocation>
        <location evidence="1">Membrane</location>
        <topology evidence="1">Multi-pass membrane protein</topology>
    </subcellularLocation>
</comment>
<protein>
    <recommendedName>
        <fullName evidence="10">SAM domain-containing protein</fullName>
    </recommendedName>
</protein>
<gene>
    <name evidence="11" type="ORF">NP493_851g00026</name>
</gene>
<dbReference type="InterPro" id="IPR045221">
    <property type="entry name" value="Sphingomyelin_synth-like"/>
</dbReference>
<dbReference type="EMBL" id="JAODUO010000852">
    <property type="protein sequence ID" value="KAK2173725.1"/>
    <property type="molecule type" value="Genomic_DNA"/>
</dbReference>
<organism evidence="11 12">
    <name type="scientific">Ridgeia piscesae</name>
    <name type="common">Tubeworm</name>
    <dbReference type="NCBI Taxonomy" id="27915"/>
    <lineage>
        <taxon>Eukaryota</taxon>
        <taxon>Metazoa</taxon>
        <taxon>Spiralia</taxon>
        <taxon>Lophotrochozoa</taxon>
        <taxon>Annelida</taxon>
        <taxon>Polychaeta</taxon>
        <taxon>Sedentaria</taxon>
        <taxon>Canalipalpata</taxon>
        <taxon>Sabellida</taxon>
        <taxon>Siboglinidae</taxon>
        <taxon>Ridgeia</taxon>
    </lineage>
</organism>
<dbReference type="Gene3D" id="1.10.150.50">
    <property type="entry name" value="Transcription Factor, Ets-1"/>
    <property type="match status" value="1"/>
</dbReference>
<dbReference type="GO" id="GO:0047493">
    <property type="term" value="F:ceramide cholinephosphotransferase activity"/>
    <property type="evidence" value="ECO:0007669"/>
    <property type="project" value="TreeGrafter"/>
</dbReference>
<feature type="transmembrane region" description="Helical" evidence="9">
    <location>
        <begin position="225"/>
        <end position="247"/>
    </location>
</feature>
<evidence type="ECO:0000259" key="10">
    <source>
        <dbReference type="PROSITE" id="PS50105"/>
    </source>
</evidence>
<feature type="transmembrane region" description="Helical" evidence="9">
    <location>
        <begin position="289"/>
        <end position="306"/>
    </location>
</feature>
<feature type="transmembrane region" description="Helical" evidence="9">
    <location>
        <begin position="338"/>
        <end position="356"/>
    </location>
</feature>
<dbReference type="PROSITE" id="PS50105">
    <property type="entry name" value="SAM_DOMAIN"/>
    <property type="match status" value="1"/>
</dbReference>
<evidence type="ECO:0000313" key="11">
    <source>
        <dbReference type="EMBL" id="KAK2173725.1"/>
    </source>
</evidence>
<comment type="caution">
    <text evidence="11">The sequence shown here is derived from an EMBL/GenBank/DDBJ whole genome shotgun (WGS) entry which is preliminary data.</text>
</comment>
<feature type="transmembrane region" description="Helical" evidence="9">
    <location>
        <begin position="189"/>
        <end position="213"/>
    </location>
</feature>
<dbReference type="GO" id="GO:0005886">
    <property type="term" value="C:plasma membrane"/>
    <property type="evidence" value="ECO:0007669"/>
    <property type="project" value="TreeGrafter"/>
</dbReference>
<evidence type="ECO:0000256" key="6">
    <source>
        <dbReference type="ARBA" id="ARBA00022989"/>
    </source>
</evidence>
<keyword evidence="3" id="KW-0808">Transferase</keyword>
<dbReference type="PANTHER" id="PTHR21290">
    <property type="entry name" value="SPHINGOMYELIN SYNTHETASE"/>
    <property type="match status" value="1"/>
</dbReference>
<keyword evidence="8 9" id="KW-0472">Membrane</keyword>
<feature type="transmembrane region" description="Helical" evidence="9">
    <location>
        <begin position="142"/>
        <end position="166"/>
    </location>
</feature>
<keyword evidence="7" id="KW-0443">Lipid metabolism</keyword>
<accession>A0AAD9NKU1</accession>
<proteinExistence type="inferred from homology"/>
<feature type="domain" description="SAM" evidence="10">
    <location>
        <begin position="19"/>
        <end position="85"/>
    </location>
</feature>
<evidence type="ECO:0000256" key="3">
    <source>
        <dbReference type="ARBA" id="ARBA00022679"/>
    </source>
</evidence>
<dbReference type="InterPro" id="IPR013761">
    <property type="entry name" value="SAM/pointed_sf"/>
</dbReference>
<evidence type="ECO:0000256" key="4">
    <source>
        <dbReference type="ARBA" id="ARBA00022692"/>
    </source>
</evidence>
<evidence type="ECO:0000256" key="2">
    <source>
        <dbReference type="ARBA" id="ARBA00005441"/>
    </source>
</evidence>
<comment type="similarity">
    <text evidence="2">Belongs to the sphingomyelin synthase family.</text>
</comment>
<dbReference type="GO" id="GO:0033188">
    <property type="term" value="F:sphingomyelin synthase activity"/>
    <property type="evidence" value="ECO:0007669"/>
    <property type="project" value="TreeGrafter"/>
</dbReference>
<keyword evidence="4 9" id="KW-0812">Transmembrane</keyword>
<dbReference type="Pfam" id="PF14360">
    <property type="entry name" value="PAP2_C"/>
    <property type="match status" value="1"/>
</dbReference>